<reference evidence="1 2" key="1">
    <citation type="submission" date="2017-03" db="EMBL/GenBank/DDBJ databases">
        <authorList>
            <person name="Afonso C.L."/>
            <person name="Miller P.J."/>
            <person name="Scott M.A."/>
            <person name="Spackman E."/>
            <person name="Goraichik I."/>
            <person name="Dimitrov K.M."/>
            <person name="Suarez D.L."/>
            <person name="Swayne D.E."/>
        </authorList>
    </citation>
    <scope>NUCLEOTIDE SEQUENCE [LARGE SCALE GENOMIC DNA]</scope>
    <source>
        <strain evidence="1 2">CECT 7066</strain>
    </source>
</reference>
<evidence type="ECO:0000313" key="1">
    <source>
        <dbReference type="EMBL" id="SLN57896.1"/>
    </source>
</evidence>
<dbReference type="InterPro" id="IPR025187">
    <property type="entry name" value="DUF4112"/>
</dbReference>
<evidence type="ECO:0008006" key="3">
    <source>
        <dbReference type="Google" id="ProtNLM"/>
    </source>
</evidence>
<protein>
    <recommendedName>
        <fullName evidence="3">DUF4112 domain-containing protein</fullName>
    </recommendedName>
</protein>
<dbReference type="RefSeq" id="WP_085854813.1">
    <property type="nucleotide sequence ID" value="NZ_FOPF01000008.1"/>
</dbReference>
<dbReference type="AlphaFoldDB" id="A0A1Y5TAY9"/>
<dbReference type="Pfam" id="PF13430">
    <property type="entry name" value="DUF4112"/>
    <property type="match status" value="1"/>
</dbReference>
<organism evidence="1 2">
    <name type="scientific">Palleronia marisminoris</name>
    <dbReference type="NCBI Taxonomy" id="315423"/>
    <lineage>
        <taxon>Bacteria</taxon>
        <taxon>Pseudomonadati</taxon>
        <taxon>Pseudomonadota</taxon>
        <taxon>Alphaproteobacteria</taxon>
        <taxon>Rhodobacterales</taxon>
        <taxon>Roseobacteraceae</taxon>
        <taxon>Palleronia</taxon>
    </lineage>
</organism>
<keyword evidence="2" id="KW-1185">Reference proteome</keyword>
<dbReference type="PANTHER" id="PTHR35519:SF2">
    <property type="entry name" value="PH DOMAIN PROTEIN"/>
    <property type="match status" value="1"/>
</dbReference>
<dbReference type="STRING" id="315423.SAMN04488020_108101"/>
<dbReference type="OrthoDB" id="513552at2"/>
<sequence>MTLHPDLNRLERLDRLSRRMDTAFRIPIIGRRIGWDGLLGLVPGIGDALTVAPAAYIVLESHRMGLPPEKVARQVVNVGIDSLVGLIPLVGDVFDIGFKANRRNVGILREHVEARVAAAARPVGGETVESRPVRRS</sequence>
<proteinExistence type="predicted"/>
<dbReference type="PANTHER" id="PTHR35519">
    <property type="entry name" value="MEMBRANE PROTEINS"/>
    <property type="match status" value="1"/>
</dbReference>
<dbReference type="Proteomes" id="UP000193870">
    <property type="component" value="Unassembled WGS sequence"/>
</dbReference>
<evidence type="ECO:0000313" key="2">
    <source>
        <dbReference type="Proteomes" id="UP000193870"/>
    </source>
</evidence>
<dbReference type="EMBL" id="FWFV01000008">
    <property type="protein sequence ID" value="SLN57896.1"/>
    <property type="molecule type" value="Genomic_DNA"/>
</dbReference>
<gene>
    <name evidence="1" type="ORF">PAM7066_02809</name>
</gene>
<accession>A0A1Y5TAY9</accession>
<name>A0A1Y5TAY9_9RHOB</name>